<evidence type="ECO:0000313" key="1">
    <source>
        <dbReference type="EMBL" id="MED6119960.1"/>
    </source>
</evidence>
<protein>
    <submittedName>
        <fullName evidence="1">Uncharacterized protein</fullName>
    </submittedName>
</protein>
<sequence length="110" mass="12795">MVNSSFFENEEGFWEVRRYNGAHTCLEATEVSIDHRHYHMISVFIMPTEWADATITIKVLQNATDWFIDLEPMIVQQSHLIQSCRLKVQDILFVQNHVLFPLNASDAPNC</sequence>
<gene>
    <name evidence="1" type="ORF">PIB30_016549</name>
</gene>
<evidence type="ECO:0000313" key="2">
    <source>
        <dbReference type="Proteomes" id="UP001341840"/>
    </source>
</evidence>
<comment type="caution">
    <text evidence="1">The sequence shown here is derived from an EMBL/GenBank/DDBJ whole genome shotgun (WGS) entry which is preliminary data.</text>
</comment>
<dbReference type="Proteomes" id="UP001341840">
    <property type="component" value="Unassembled WGS sequence"/>
</dbReference>
<proteinExistence type="predicted"/>
<reference evidence="1 2" key="1">
    <citation type="journal article" date="2023" name="Plants (Basel)">
        <title>Bridging the Gap: Combining Genomics and Transcriptomics Approaches to Understand Stylosanthes scabra, an Orphan Legume from the Brazilian Caatinga.</title>
        <authorList>
            <person name="Ferreira-Neto J.R.C."/>
            <person name="da Silva M.D."/>
            <person name="Binneck E."/>
            <person name="de Melo N.F."/>
            <person name="da Silva R.H."/>
            <person name="de Melo A.L.T.M."/>
            <person name="Pandolfi V."/>
            <person name="Bustamante F.O."/>
            <person name="Brasileiro-Vidal A.C."/>
            <person name="Benko-Iseppon A.M."/>
        </authorList>
    </citation>
    <scope>NUCLEOTIDE SEQUENCE [LARGE SCALE GENOMIC DNA]</scope>
    <source>
        <tissue evidence="1">Leaves</tissue>
    </source>
</reference>
<organism evidence="1 2">
    <name type="scientific">Stylosanthes scabra</name>
    <dbReference type="NCBI Taxonomy" id="79078"/>
    <lineage>
        <taxon>Eukaryota</taxon>
        <taxon>Viridiplantae</taxon>
        <taxon>Streptophyta</taxon>
        <taxon>Embryophyta</taxon>
        <taxon>Tracheophyta</taxon>
        <taxon>Spermatophyta</taxon>
        <taxon>Magnoliopsida</taxon>
        <taxon>eudicotyledons</taxon>
        <taxon>Gunneridae</taxon>
        <taxon>Pentapetalae</taxon>
        <taxon>rosids</taxon>
        <taxon>fabids</taxon>
        <taxon>Fabales</taxon>
        <taxon>Fabaceae</taxon>
        <taxon>Papilionoideae</taxon>
        <taxon>50 kb inversion clade</taxon>
        <taxon>dalbergioids sensu lato</taxon>
        <taxon>Dalbergieae</taxon>
        <taxon>Pterocarpus clade</taxon>
        <taxon>Stylosanthes</taxon>
    </lineage>
</organism>
<accession>A0ABU6R7L6</accession>
<name>A0ABU6R7L6_9FABA</name>
<dbReference type="EMBL" id="JASCZI010030255">
    <property type="protein sequence ID" value="MED6119960.1"/>
    <property type="molecule type" value="Genomic_DNA"/>
</dbReference>
<keyword evidence="2" id="KW-1185">Reference proteome</keyword>